<evidence type="ECO:0000313" key="2">
    <source>
        <dbReference type="EMBL" id="VEU22775.1"/>
    </source>
</evidence>
<dbReference type="SUPFAM" id="SSF49879">
    <property type="entry name" value="SMAD/FHA domain"/>
    <property type="match status" value="1"/>
</dbReference>
<dbReference type="STRING" id="13370.A0A448YPB8"/>
<feature type="region of interest" description="Disordered" evidence="1">
    <location>
        <begin position="517"/>
        <end position="556"/>
    </location>
</feature>
<reference evidence="2 3" key="1">
    <citation type="submission" date="2018-12" db="EMBL/GenBank/DDBJ databases">
        <authorList>
            <person name="Tiukova I."/>
            <person name="Dainat J."/>
        </authorList>
    </citation>
    <scope>NUCLEOTIDE SEQUENCE [LARGE SCALE GENOMIC DNA]</scope>
</reference>
<sequence>MWIIDFPSTLPSTHLLYESKEYIIGRSDRSQFHSDIKKVSKVQFILSFSDHNLLLNNHGKGRFDLNGDFLPNGQKYQFKKTDTEAKDLRFSFRSQHFEFRIYYLPFIINDRPCAEELVSKGFPAESSQLSNLSHYIIEPDDNLNTIIELCRNNQDIQILTRDTIERILSHIDDLATDFTKYWPIQAAITIYVEDGDEDAIYLENAFKPTSNIEIKIISKDKVNTLPSNCVLWSKHGKIEGFEGLIVSGSSLVFDVLKKNLEKRSIKRSTAISGLATMMDFGMDDFTVIKTQGGEEQGEEEQSLSPDGPPASSSRHDLVADSQSEDDEQPASVLPPPEKLIDNHSVSPSPTKFLKIDVSKLDEIQGPATGSDSPKDRSSASADLVRAFQEAKKIKEINAERDQSPNGETVKCKVTKFKLTEVKLRSGPRVYESTAAGLYSDERWNNRVDYSRFRKKTFVDGNPITDSTMKGIQMKKSNYRSDNLGQITSQAEDELMDFNAGIGEVDREFEVPSRKRKETALFVEDDQDDNDDFEPSFHSRHREEEDDVPTFKRRARR</sequence>
<organism evidence="2 3">
    <name type="scientific">Brettanomyces naardenensis</name>
    <name type="common">Yeast</name>
    <dbReference type="NCBI Taxonomy" id="13370"/>
    <lineage>
        <taxon>Eukaryota</taxon>
        <taxon>Fungi</taxon>
        <taxon>Dikarya</taxon>
        <taxon>Ascomycota</taxon>
        <taxon>Saccharomycotina</taxon>
        <taxon>Pichiomycetes</taxon>
        <taxon>Pichiales</taxon>
        <taxon>Pichiaceae</taxon>
        <taxon>Brettanomyces</taxon>
    </lineage>
</organism>
<dbReference type="Proteomes" id="UP000290900">
    <property type="component" value="Unassembled WGS sequence"/>
</dbReference>
<feature type="compositionally biased region" description="Acidic residues" evidence="1">
    <location>
        <begin position="522"/>
        <end position="533"/>
    </location>
</feature>
<protein>
    <submittedName>
        <fullName evidence="2">DEKNAAC103849</fullName>
    </submittedName>
</protein>
<dbReference type="OrthoDB" id="3996665at2759"/>
<dbReference type="InParanoid" id="A0A448YPB8"/>
<evidence type="ECO:0000256" key="1">
    <source>
        <dbReference type="SAM" id="MobiDB-lite"/>
    </source>
</evidence>
<accession>A0A448YPB8</accession>
<gene>
    <name evidence="2" type="ORF">BRENAR_LOCUS3506</name>
</gene>
<name>A0A448YPB8_BRENA</name>
<dbReference type="AlphaFoldDB" id="A0A448YPB8"/>
<dbReference type="EMBL" id="CAACVR010000027">
    <property type="protein sequence ID" value="VEU22775.1"/>
    <property type="molecule type" value="Genomic_DNA"/>
</dbReference>
<feature type="region of interest" description="Disordered" evidence="1">
    <location>
        <begin position="292"/>
        <end position="347"/>
    </location>
</feature>
<keyword evidence="3" id="KW-1185">Reference proteome</keyword>
<proteinExistence type="predicted"/>
<evidence type="ECO:0000313" key="3">
    <source>
        <dbReference type="Proteomes" id="UP000290900"/>
    </source>
</evidence>
<dbReference type="InterPro" id="IPR008984">
    <property type="entry name" value="SMAD_FHA_dom_sf"/>
</dbReference>